<evidence type="ECO:0000313" key="3">
    <source>
        <dbReference type="Proteomes" id="UP001168821"/>
    </source>
</evidence>
<keyword evidence="1" id="KW-0732">Signal</keyword>
<organism evidence="2 3">
    <name type="scientific">Zophobas morio</name>
    <dbReference type="NCBI Taxonomy" id="2755281"/>
    <lineage>
        <taxon>Eukaryota</taxon>
        <taxon>Metazoa</taxon>
        <taxon>Ecdysozoa</taxon>
        <taxon>Arthropoda</taxon>
        <taxon>Hexapoda</taxon>
        <taxon>Insecta</taxon>
        <taxon>Pterygota</taxon>
        <taxon>Neoptera</taxon>
        <taxon>Endopterygota</taxon>
        <taxon>Coleoptera</taxon>
        <taxon>Polyphaga</taxon>
        <taxon>Cucujiformia</taxon>
        <taxon>Tenebrionidae</taxon>
        <taxon>Zophobas</taxon>
    </lineage>
</organism>
<comment type="caution">
    <text evidence="2">The sequence shown here is derived from an EMBL/GenBank/DDBJ whole genome shotgun (WGS) entry which is preliminary data.</text>
</comment>
<reference evidence="2" key="1">
    <citation type="journal article" date="2023" name="G3 (Bethesda)">
        <title>Whole genome assemblies of Zophobas morio and Tenebrio molitor.</title>
        <authorList>
            <person name="Kaur S."/>
            <person name="Stinson S.A."/>
            <person name="diCenzo G.C."/>
        </authorList>
    </citation>
    <scope>NUCLEOTIDE SEQUENCE</scope>
    <source>
        <strain evidence="2">QUZm001</strain>
    </source>
</reference>
<evidence type="ECO:0008006" key="4">
    <source>
        <dbReference type="Google" id="ProtNLM"/>
    </source>
</evidence>
<keyword evidence="3" id="KW-1185">Reference proteome</keyword>
<feature type="signal peptide" evidence="1">
    <location>
        <begin position="1"/>
        <end position="16"/>
    </location>
</feature>
<dbReference type="AlphaFoldDB" id="A0AA38J7A2"/>
<accession>A0AA38J7A2</accession>
<proteinExistence type="predicted"/>
<gene>
    <name evidence="2" type="ORF">Zmor_001484</name>
</gene>
<sequence length="150" mass="16763">MLLLFVIFSCFSCVFSSKFCYDCSPEDYGNCLSPIQNNIKTTDCETQAEEQQTISTVLPLEFECFTLLTENGTYRGCVESRNEVCTYLTDQYRQYGIVKCDSCSSDKCNSDNLLYTDEDPNNDDGNGAAELSLSIGVVILNVLCLARILQ</sequence>
<dbReference type="EMBL" id="JALNTZ010000001">
    <property type="protein sequence ID" value="KAJ3666027.1"/>
    <property type="molecule type" value="Genomic_DNA"/>
</dbReference>
<feature type="chain" id="PRO_5041465163" description="DUF753 domain-containing protein" evidence="1">
    <location>
        <begin position="17"/>
        <end position="150"/>
    </location>
</feature>
<dbReference type="Proteomes" id="UP001168821">
    <property type="component" value="Unassembled WGS sequence"/>
</dbReference>
<evidence type="ECO:0000256" key="1">
    <source>
        <dbReference type="SAM" id="SignalP"/>
    </source>
</evidence>
<name>A0AA38J7A2_9CUCU</name>
<protein>
    <recommendedName>
        <fullName evidence="4">DUF753 domain-containing protein</fullName>
    </recommendedName>
</protein>
<evidence type="ECO:0000313" key="2">
    <source>
        <dbReference type="EMBL" id="KAJ3666027.1"/>
    </source>
</evidence>